<proteinExistence type="predicted"/>
<gene>
    <name evidence="2" type="ORF">VT50_0221395</name>
</gene>
<keyword evidence="3" id="KW-1185">Reference proteome</keyword>
<dbReference type="AlphaFoldDB" id="A0A1V4D2F4"/>
<dbReference type="RefSeq" id="WP_046085266.1">
    <property type="nucleotide sequence ID" value="NZ_LAKD02000052.1"/>
</dbReference>
<dbReference type="InterPro" id="IPR025154">
    <property type="entry name" value="Put_metallopeptidase_dom"/>
</dbReference>
<evidence type="ECO:0000259" key="1">
    <source>
        <dbReference type="Pfam" id="PF13203"/>
    </source>
</evidence>
<evidence type="ECO:0000313" key="3">
    <source>
        <dbReference type="Proteomes" id="UP000033615"/>
    </source>
</evidence>
<feature type="domain" description="Putative metallopeptidase" evidence="1">
    <location>
        <begin position="30"/>
        <end position="146"/>
    </location>
</feature>
<name>A0A1V4D2F4_9ACTN</name>
<dbReference type="PANTHER" id="PTHR38730:SF1">
    <property type="entry name" value="SLL7028 PROTEIN"/>
    <property type="match status" value="1"/>
</dbReference>
<dbReference type="Proteomes" id="UP000033615">
    <property type="component" value="Unassembled WGS sequence"/>
</dbReference>
<dbReference type="EMBL" id="LAKD02000052">
    <property type="protein sequence ID" value="OPF77343.1"/>
    <property type="molecule type" value="Genomic_DNA"/>
</dbReference>
<sequence length="474" mass="52065">MDLHDLRRLLAERPGDPALVAEATRLKEAALLDFGVRDSAVCSWLYAKCHHQIPTAAVPTAAVVASGDGSCLLLFNPEFFTEIGADGVAFVLFHEARHLIHRHLYVDEGLRSDPLFTLAAEVSINHVVMTRLRRFGLPVRAVTAPDGTVVREPAGVDPRQVHAEYVRDLEAQGLGPLAYEEFVETDLGVYRELRRMRTRFAPDPLVCVHLGTGADGGGDGRDSDLLLDGETAARVAQEVLEEVARAALRGEGVARDEILGMADRSEGGGEHAARVWGGLGLGALRGRTERTRRVDWWQRWLADTLASKLREGERLVYPKKHGAVLLALGHEPMLVHRGAERTKVVVIALDTSASMSDRVITWITELVGHTDGVESHWLSFDADVMPFVPGERVRGGGGTSFQHVVDYVEGRRAAGGKRCEVEPDAVIVVTDGEAPRVTPARPDRWIWLITDNGDDWPDRHLPPMACHRVRSRDG</sequence>
<reference evidence="2" key="1">
    <citation type="submission" date="2016-12" db="EMBL/GenBank/DDBJ databases">
        <title>Genome sequence of Streptomyces antioxidans MUSC 164.</title>
        <authorList>
            <person name="Lee L.-H."/>
            <person name="Ser H.-L."/>
        </authorList>
    </citation>
    <scope>NUCLEOTIDE SEQUENCE [LARGE SCALE GENOMIC DNA]</scope>
    <source>
        <strain evidence="2">MUSC 164</strain>
    </source>
</reference>
<protein>
    <recommendedName>
        <fullName evidence="1">Putative metallopeptidase domain-containing protein</fullName>
    </recommendedName>
</protein>
<dbReference type="Pfam" id="PF13203">
    <property type="entry name" value="DUF2201_N"/>
    <property type="match status" value="1"/>
</dbReference>
<dbReference type="PANTHER" id="PTHR38730">
    <property type="entry name" value="SLL7028 PROTEIN"/>
    <property type="match status" value="1"/>
</dbReference>
<evidence type="ECO:0000313" key="2">
    <source>
        <dbReference type="EMBL" id="OPF77343.1"/>
    </source>
</evidence>
<accession>A0A1V4D2F4</accession>
<organism evidence="2 3">
    <name type="scientific">Streptomyces antioxidans</name>
    <dbReference type="NCBI Taxonomy" id="1507734"/>
    <lineage>
        <taxon>Bacteria</taxon>
        <taxon>Bacillati</taxon>
        <taxon>Actinomycetota</taxon>
        <taxon>Actinomycetes</taxon>
        <taxon>Kitasatosporales</taxon>
        <taxon>Streptomycetaceae</taxon>
        <taxon>Streptomyces</taxon>
    </lineage>
</organism>
<comment type="caution">
    <text evidence="2">The sequence shown here is derived from an EMBL/GenBank/DDBJ whole genome shotgun (WGS) entry which is preliminary data.</text>
</comment>